<evidence type="ECO:0000256" key="1">
    <source>
        <dbReference type="SAM" id="MobiDB-lite"/>
    </source>
</evidence>
<comment type="caution">
    <text evidence="2">The sequence shown here is derived from an EMBL/GenBank/DDBJ whole genome shotgun (WGS) entry which is preliminary data.</text>
</comment>
<dbReference type="EMBL" id="JBHLTC010000001">
    <property type="protein sequence ID" value="MFC0622835.1"/>
    <property type="molecule type" value="Genomic_DNA"/>
</dbReference>
<name>A0ABV6QDW9_9ACTN</name>
<dbReference type="RefSeq" id="WP_380043512.1">
    <property type="nucleotide sequence ID" value="NZ_JBHLTC010000001.1"/>
</dbReference>
<accession>A0ABV6QDW9</accession>
<organism evidence="2 3">
    <name type="scientific">Kribbella deserti</name>
    <dbReference type="NCBI Taxonomy" id="1926257"/>
    <lineage>
        <taxon>Bacteria</taxon>
        <taxon>Bacillati</taxon>
        <taxon>Actinomycetota</taxon>
        <taxon>Actinomycetes</taxon>
        <taxon>Propionibacteriales</taxon>
        <taxon>Kribbellaceae</taxon>
        <taxon>Kribbella</taxon>
    </lineage>
</organism>
<evidence type="ECO:0000313" key="3">
    <source>
        <dbReference type="Proteomes" id="UP001589890"/>
    </source>
</evidence>
<proteinExistence type="predicted"/>
<reference evidence="2 3" key="1">
    <citation type="submission" date="2024-09" db="EMBL/GenBank/DDBJ databases">
        <authorList>
            <person name="Sun Q."/>
            <person name="Mori K."/>
        </authorList>
    </citation>
    <scope>NUCLEOTIDE SEQUENCE [LARGE SCALE GENOMIC DNA]</scope>
    <source>
        <strain evidence="2 3">CGMCC 1.15906</strain>
    </source>
</reference>
<sequence>MSNTRMTEFADHFARLAGLGDALDEFRDIWGTTLLVDELATRMTCDEANSLANLLGALGDGDVAGHILTAHTGEDAEAPERLASHVDDDRIDWDEIGAILQETYGPENRLAEAATSDQQHCEESLRLRARRHP</sequence>
<evidence type="ECO:0000313" key="2">
    <source>
        <dbReference type="EMBL" id="MFC0622835.1"/>
    </source>
</evidence>
<gene>
    <name evidence="2" type="ORF">ACFFGN_02110</name>
</gene>
<keyword evidence="3" id="KW-1185">Reference proteome</keyword>
<feature type="region of interest" description="Disordered" evidence="1">
    <location>
        <begin position="110"/>
        <end position="133"/>
    </location>
</feature>
<dbReference type="Proteomes" id="UP001589890">
    <property type="component" value="Unassembled WGS sequence"/>
</dbReference>
<protein>
    <submittedName>
        <fullName evidence="2">Uncharacterized protein</fullName>
    </submittedName>
</protein>